<evidence type="ECO:0000313" key="3">
    <source>
        <dbReference type="Proteomes" id="UP000321412"/>
    </source>
</evidence>
<evidence type="ECO:0000256" key="1">
    <source>
        <dbReference type="SAM" id="Phobius"/>
    </source>
</evidence>
<evidence type="ECO:0000313" key="2">
    <source>
        <dbReference type="EMBL" id="TXD38976.1"/>
    </source>
</evidence>
<gene>
    <name evidence="2" type="ORF">FRC98_00820</name>
</gene>
<keyword evidence="1" id="KW-0812">Transmembrane</keyword>
<dbReference type="AlphaFoldDB" id="A0A5C6XAP3"/>
<dbReference type="EMBL" id="VOSM01000001">
    <property type="protein sequence ID" value="TXD38976.1"/>
    <property type="molecule type" value="Genomic_DNA"/>
</dbReference>
<feature type="transmembrane region" description="Helical" evidence="1">
    <location>
        <begin position="206"/>
        <end position="226"/>
    </location>
</feature>
<name>A0A5C6XAP3_9DELT</name>
<comment type="caution">
    <text evidence="2">The sequence shown here is derived from an EMBL/GenBank/DDBJ whole genome shotgun (WGS) entry which is preliminary data.</text>
</comment>
<feature type="transmembrane region" description="Helical" evidence="1">
    <location>
        <begin position="43"/>
        <end position="68"/>
    </location>
</feature>
<sequence length="252" mass="26142">MANKEQGSREYRNEPVTGAHAYGEEIVMEGGAFVDRPISQISWGAIVAGVFVTFVVLTLLNVLGLAIGAVVFDAYQPNQGGELGLGAAIWWTVSALLALFAGGWVTGRMSGVHHRQESLLHGIVTWAVTVTALLLAVSTVFGQLVGGAFGFLGSTASSAAGAPGWLNQIQGAAGELGLTAEQLSQLQADALMAGQEASTAMAAASFWAFVAILLGALACAFGSALASSSLSEEEFYERGGAKAHRRLRTREV</sequence>
<proteinExistence type="predicted"/>
<evidence type="ECO:0008006" key="4">
    <source>
        <dbReference type="Google" id="ProtNLM"/>
    </source>
</evidence>
<dbReference type="RefSeq" id="WP_146979412.1">
    <property type="nucleotide sequence ID" value="NZ_VOSM01000001.1"/>
</dbReference>
<keyword evidence="1" id="KW-0472">Membrane</keyword>
<keyword evidence="3" id="KW-1185">Reference proteome</keyword>
<dbReference type="Proteomes" id="UP000321412">
    <property type="component" value="Unassembled WGS sequence"/>
</dbReference>
<organism evidence="2 3">
    <name type="scientific">Lujinxingia vulgaris</name>
    <dbReference type="NCBI Taxonomy" id="2600176"/>
    <lineage>
        <taxon>Bacteria</taxon>
        <taxon>Deltaproteobacteria</taxon>
        <taxon>Bradymonadales</taxon>
        <taxon>Lujinxingiaceae</taxon>
        <taxon>Lujinxingia</taxon>
    </lineage>
</organism>
<keyword evidence="1" id="KW-1133">Transmembrane helix</keyword>
<protein>
    <recommendedName>
        <fullName evidence="4">PhnA-like protein</fullName>
    </recommendedName>
</protein>
<accession>A0A5C6XAP3</accession>
<dbReference type="OrthoDB" id="508787at2"/>
<feature type="transmembrane region" description="Helical" evidence="1">
    <location>
        <begin position="88"/>
        <end position="107"/>
    </location>
</feature>
<reference evidence="2 3" key="1">
    <citation type="submission" date="2019-08" db="EMBL/GenBank/DDBJ databases">
        <title>Bradymonadales sp. TMQ4.</title>
        <authorList>
            <person name="Liang Q."/>
        </authorList>
    </citation>
    <scope>NUCLEOTIDE SEQUENCE [LARGE SCALE GENOMIC DNA]</scope>
    <source>
        <strain evidence="2 3">TMQ4</strain>
    </source>
</reference>
<feature type="transmembrane region" description="Helical" evidence="1">
    <location>
        <begin position="119"/>
        <end position="141"/>
    </location>
</feature>